<dbReference type="InParanoid" id="A7SKN7"/>
<protein>
    <recommendedName>
        <fullName evidence="11">G-protein coupled receptors family 1 profile domain-containing protein</fullName>
    </recommendedName>
</protein>
<feature type="transmembrane region" description="Helical" evidence="10">
    <location>
        <begin position="92"/>
        <end position="110"/>
    </location>
</feature>
<dbReference type="STRING" id="45351.A7SKN7"/>
<feature type="transmembrane region" description="Helical" evidence="10">
    <location>
        <begin position="131"/>
        <end position="154"/>
    </location>
</feature>
<evidence type="ECO:0000256" key="2">
    <source>
        <dbReference type="ARBA" id="ARBA00022475"/>
    </source>
</evidence>
<dbReference type="PROSITE" id="PS00237">
    <property type="entry name" value="G_PROTEIN_RECEP_F1_1"/>
    <property type="match status" value="1"/>
</dbReference>
<dbReference type="AlphaFoldDB" id="A7SKN7"/>
<dbReference type="PhylomeDB" id="A7SKN7"/>
<evidence type="ECO:0000259" key="11">
    <source>
        <dbReference type="PROSITE" id="PS50262"/>
    </source>
</evidence>
<dbReference type="Pfam" id="PF00001">
    <property type="entry name" value="7tm_1"/>
    <property type="match status" value="1"/>
</dbReference>
<keyword evidence="6 10" id="KW-0472">Membrane</keyword>
<keyword evidence="2" id="KW-1003">Cell membrane</keyword>
<dbReference type="SMART" id="SM01381">
    <property type="entry name" value="7TM_GPCR_Srsx"/>
    <property type="match status" value="1"/>
</dbReference>
<proteinExistence type="inferred from homology"/>
<accession>A7SKN7</accession>
<dbReference type="eggNOG" id="KOG3656">
    <property type="taxonomic scope" value="Eukaryota"/>
</dbReference>
<dbReference type="PRINTS" id="PR00237">
    <property type="entry name" value="GPCRRHODOPSN"/>
</dbReference>
<evidence type="ECO:0000256" key="7">
    <source>
        <dbReference type="ARBA" id="ARBA00023170"/>
    </source>
</evidence>
<dbReference type="GO" id="GO:0004930">
    <property type="term" value="F:G protein-coupled receptor activity"/>
    <property type="evidence" value="ECO:0000318"/>
    <property type="project" value="GO_Central"/>
</dbReference>
<comment type="similarity">
    <text evidence="9">Belongs to the G-protein coupled receptor 1 family.</text>
</comment>
<dbReference type="InterPro" id="IPR050569">
    <property type="entry name" value="TAAR"/>
</dbReference>
<dbReference type="HOGENOM" id="CLU_009579_11_5_1"/>
<name>A7SKN7_NEMVE</name>
<evidence type="ECO:0000256" key="6">
    <source>
        <dbReference type="ARBA" id="ARBA00023136"/>
    </source>
</evidence>
<dbReference type="PANTHER" id="PTHR24249">
    <property type="entry name" value="HISTAMINE RECEPTOR-RELATED G-PROTEIN COUPLED RECEPTOR"/>
    <property type="match status" value="1"/>
</dbReference>
<keyword evidence="7 9" id="KW-0675">Receptor</keyword>
<evidence type="ECO:0000313" key="13">
    <source>
        <dbReference type="Proteomes" id="UP000001593"/>
    </source>
</evidence>
<keyword evidence="13" id="KW-1185">Reference proteome</keyword>
<gene>
    <name evidence="12" type="ORF">NEMVEDRAFT_v1g213750</name>
</gene>
<keyword evidence="5 9" id="KW-0297">G-protein coupled receptor</keyword>
<organism evidence="12 13">
    <name type="scientific">Nematostella vectensis</name>
    <name type="common">Starlet sea anemone</name>
    <dbReference type="NCBI Taxonomy" id="45351"/>
    <lineage>
        <taxon>Eukaryota</taxon>
        <taxon>Metazoa</taxon>
        <taxon>Cnidaria</taxon>
        <taxon>Anthozoa</taxon>
        <taxon>Hexacorallia</taxon>
        <taxon>Actiniaria</taxon>
        <taxon>Edwardsiidae</taxon>
        <taxon>Nematostella</taxon>
    </lineage>
</organism>
<feature type="transmembrane region" description="Helical" evidence="10">
    <location>
        <begin position="52"/>
        <end position="72"/>
    </location>
</feature>
<dbReference type="CDD" id="cd00637">
    <property type="entry name" value="7tm_classA_rhodopsin-like"/>
    <property type="match status" value="1"/>
</dbReference>
<dbReference type="EMBL" id="DS469689">
    <property type="protein sequence ID" value="EDO35738.1"/>
    <property type="molecule type" value="Genomic_DNA"/>
</dbReference>
<feature type="domain" description="G-protein coupled receptors family 1 profile" evidence="11">
    <location>
        <begin position="31"/>
        <end position="278"/>
    </location>
</feature>
<evidence type="ECO:0000256" key="5">
    <source>
        <dbReference type="ARBA" id="ARBA00023040"/>
    </source>
</evidence>
<keyword evidence="8 9" id="KW-0807">Transducer</keyword>
<dbReference type="InterPro" id="IPR000276">
    <property type="entry name" value="GPCR_Rhodpsn"/>
</dbReference>
<keyword evidence="4 10" id="KW-1133">Transmembrane helix</keyword>
<dbReference type="GO" id="GO:0005886">
    <property type="term" value="C:plasma membrane"/>
    <property type="evidence" value="ECO:0000318"/>
    <property type="project" value="GO_Central"/>
</dbReference>
<evidence type="ECO:0000256" key="4">
    <source>
        <dbReference type="ARBA" id="ARBA00022989"/>
    </source>
</evidence>
<dbReference type="InterPro" id="IPR017452">
    <property type="entry name" value="GPCR_Rhodpsn_7TM"/>
</dbReference>
<dbReference type="OMA" id="LRINIAW"/>
<dbReference type="PROSITE" id="PS50262">
    <property type="entry name" value="G_PROTEIN_RECEP_F1_2"/>
    <property type="match status" value="1"/>
</dbReference>
<dbReference type="Gene3D" id="1.20.1070.10">
    <property type="entry name" value="Rhodopsin 7-helix transmembrane proteins"/>
    <property type="match status" value="1"/>
</dbReference>
<evidence type="ECO:0000256" key="9">
    <source>
        <dbReference type="RuleBase" id="RU000688"/>
    </source>
</evidence>
<evidence type="ECO:0000256" key="1">
    <source>
        <dbReference type="ARBA" id="ARBA00004651"/>
    </source>
</evidence>
<feature type="transmembrane region" description="Helical" evidence="10">
    <location>
        <begin position="259"/>
        <end position="280"/>
    </location>
</feature>
<keyword evidence="3 9" id="KW-0812">Transmembrane</keyword>
<feature type="transmembrane region" description="Helical" evidence="10">
    <location>
        <begin position="15"/>
        <end position="40"/>
    </location>
</feature>
<evidence type="ECO:0000256" key="8">
    <source>
        <dbReference type="ARBA" id="ARBA00023224"/>
    </source>
</evidence>
<feature type="transmembrane region" description="Helical" evidence="10">
    <location>
        <begin position="219"/>
        <end position="239"/>
    </location>
</feature>
<dbReference type="SUPFAM" id="SSF81321">
    <property type="entry name" value="Family A G protein-coupled receptor-like"/>
    <property type="match status" value="1"/>
</dbReference>
<evidence type="ECO:0000256" key="3">
    <source>
        <dbReference type="ARBA" id="ARBA00022692"/>
    </source>
</evidence>
<comment type="subcellular location">
    <subcellularLocation>
        <location evidence="1">Cell membrane</location>
        <topology evidence="1">Multi-pass membrane protein</topology>
    </subcellularLocation>
</comment>
<dbReference type="Proteomes" id="UP000001593">
    <property type="component" value="Unassembled WGS sequence"/>
</dbReference>
<reference evidence="12 13" key="1">
    <citation type="journal article" date="2007" name="Science">
        <title>Sea anemone genome reveals ancestral eumetazoan gene repertoire and genomic organization.</title>
        <authorList>
            <person name="Putnam N.H."/>
            <person name="Srivastava M."/>
            <person name="Hellsten U."/>
            <person name="Dirks B."/>
            <person name="Chapman J."/>
            <person name="Salamov A."/>
            <person name="Terry A."/>
            <person name="Shapiro H."/>
            <person name="Lindquist E."/>
            <person name="Kapitonov V.V."/>
            <person name="Jurka J."/>
            <person name="Genikhovich G."/>
            <person name="Grigoriev I.V."/>
            <person name="Lucas S.M."/>
            <person name="Steele R.E."/>
            <person name="Finnerty J.R."/>
            <person name="Technau U."/>
            <person name="Martindale M.Q."/>
            <person name="Rokhsar D.S."/>
        </authorList>
    </citation>
    <scope>NUCLEOTIDE SEQUENCE [LARGE SCALE GENOMIC DNA]</scope>
    <source>
        <strain evidence="13">CH2 X CH6</strain>
    </source>
</reference>
<dbReference type="GO" id="GO:0007186">
    <property type="term" value="P:G protein-coupled receptor signaling pathway"/>
    <property type="evidence" value="ECO:0000318"/>
    <property type="project" value="GO_Central"/>
</dbReference>
<feature type="transmembrane region" description="Helical" evidence="10">
    <location>
        <begin position="160"/>
        <end position="180"/>
    </location>
</feature>
<evidence type="ECO:0000256" key="10">
    <source>
        <dbReference type="SAM" id="Phobius"/>
    </source>
</evidence>
<evidence type="ECO:0000313" key="12">
    <source>
        <dbReference type="EMBL" id="EDO35738.1"/>
    </source>
</evidence>
<sequence>MSNCSDEVLSATATFIVAAYNTVFCVFSVGGNTIVLLAIFKYSSLRTTSNMFIASLALADWIVGALANPFYVSLSLMKSIRDIREIKNTETFVWLLTVAATQYNLCAVSIDRFIAVSKPMHYRQVVTVPRCLVVIALTWFFAALLGSSAFLVPYDQISGVWIAGSVITGFIPAVVISFCYSQIVIAAKTQTNKINEAQPRNSQQQTIEETRNRLKNRKAAWTFGIVIVLFVVLYLPSLVTNFITLGASTQCDFFDINRLWFWTSMICYSSSAINPWVYAIRMREFRTSVKRLLTC</sequence>
<dbReference type="PANTHER" id="PTHR24249:SF372">
    <property type="entry name" value="G-PROTEIN COUPLED RECEPTORS FAMILY 1 PROFILE DOMAIN-CONTAINING PROTEIN"/>
    <property type="match status" value="1"/>
</dbReference>